<dbReference type="InterPro" id="IPR000225">
    <property type="entry name" value="Armadillo"/>
</dbReference>
<dbReference type="SMART" id="SM00185">
    <property type="entry name" value="ARM"/>
    <property type="match status" value="2"/>
</dbReference>
<dbReference type="GeneID" id="92381444"/>
<dbReference type="InterPro" id="IPR016024">
    <property type="entry name" value="ARM-type_fold"/>
</dbReference>
<proteinExistence type="predicted"/>
<dbReference type="RefSeq" id="XP_067080036.1">
    <property type="nucleotide sequence ID" value="XM_067223935.1"/>
</dbReference>
<dbReference type="VEuPathDB" id="TriTrypDB:TEOVI_000751000"/>
<reference evidence="3" key="1">
    <citation type="submission" date="2016-09" db="EMBL/GenBank/DDBJ databases">
        <authorList>
            <person name="Hebert L."/>
            <person name="Moumen B."/>
        </authorList>
    </citation>
    <scope>NUCLEOTIDE SEQUENCE [LARGE SCALE GENOMIC DNA]</scope>
    <source>
        <strain evidence="3">OVI</strain>
    </source>
</reference>
<organism evidence="3 4">
    <name type="scientific">Trypanosoma equiperdum</name>
    <dbReference type="NCBI Taxonomy" id="5694"/>
    <lineage>
        <taxon>Eukaryota</taxon>
        <taxon>Discoba</taxon>
        <taxon>Euglenozoa</taxon>
        <taxon>Kinetoplastea</taxon>
        <taxon>Metakinetoplastina</taxon>
        <taxon>Trypanosomatida</taxon>
        <taxon>Trypanosomatidae</taxon>
        <taxon>Trypanosoma</taxon>
    </lineage>
</organism>
<keyword evidence="1" id="KW-0677">Repeat</keyword>
<dbReference type="AlphaFoldDB" id="A0A1G4IA80"/>
<gene>
    <name evidence="3" type="ORF">TEOVI_000751000</name>
</gene>
<feature type="domain" description="LRRK2 ARM repeat" evidence="2">
    <location>
        <begin position="277"/>
        <end position="443"/>
    </location>
</feature>
<accession>A0A1G4IA80</accession>
<evidence type="ECO:0000259" key="2">
    <source>
        <dbReference type="Pfam" id="PF23744"/>
    </source>
</evidence>
<comment type="caution">
    <text evidence="3">The sequence shown here is derived from an EMBL/GenBank/DDBJ whole genome shotgun (WGS) entry which is preliminary data.</text>
</comment>
<evidence type="ECO:0000313" key="3">
    <source>
        <dbReference type="EMBL" id="SCU68979.1"/>
    </source>
</evidence>
<dbReference type="Proteomes" id="UP000195570">
    <property type="component" value="Unassembled WGS sequence"/>
</dbReference>
<name>A0A1G4IA80_TRYEQ</name>
<dbReference type="SUPFAM" id="SSF50494">
    <property type="entry name" value="Trypsin-like serine proteases"/>
    <property type="match status" value="1"/>
</dbReference>
<dbReference type="InterPro" id="IPR056597">
    <property type="entry name" value="ARM_LRRK2"/>
</dbReference>
<dbReference type="PANTHER" id="PTHR22895">
    <property type="entry name" value="ARMADILLO REPEAT-CONTAINING PROTEIN 6"/>
    <property type="match status" value="1"/>
</dbReference>
<dbReference type="SUPFAM" id="SSF48371">
    <property type="entry name" value="ARM repeat"/>
    <property type="match status" value="1"/>
</dbReference>
<dbReference type="Pfam" id="PF23744">
    <property type="entry name" value="ARM_LRRK2"/>
    <property type="match status" value="1"/>
</dbReference>
<dbReference type="Gene3D" id="1.25.10.10">
    <property type="entry name" value="Leucine-rich Repeat Variant"/>
    <property type="match status" value="1"/>
</dbReference>
<dbReference type="InterPro" id="IPR011989">
    <property type="entry name" value="ARM-like"/>
</dbReference>
<evidence type="ECO:0000256" key="1">
    <source>
        <dbReference type="ARBA" id="ARBA00022737"/>
    </source>
</evidence>
<sequence>MATILTTSNVHNIPAVCRIPEKGTATLVSPGMLLTSTHVVGTADACASLTAIFFEGTKKKPVEVKLLPQKYFFAAAYPEYMDYCLVACEEAGLLNVVPVTIPLTKDQWAPVTEGDIILVVQHPAESSDSGKADPEVGDIAPAAGSADPPLVMKRFVEVLRHRDDLFYLKTTRDVRTAGCPAFNDRGQLIGLQSQVRHPRTGIVNHVVSITAIVKHLFANKQLWSINRNQTFEEVWNTWYVKNDITRILSITANFKSRAITRETILKLCEHAAQREILNTLVREGGAQAILNALDIFIDDEEVVFACIKALWNISFSEELIRLCLGGGKSLGMILDAMEKFPKNEQIAEHATLFLHNICSGNDKLDFERDVEERALTLVHSTLRTFKGTVMLQKFGFAFFNSLIATNLRNAEILVGQGVIAHLVRLAQERKDNVLLMEVVMRFLGFIAQNPRAVNMYVTSRDVGMGGGSKGVSVITGLLVDIMLKHKDVDRILLDGSQALWGFGNDVACRAVILQHPRAFEALRISLPAVISHSKVL</sequence>
<dbReference type="EMBL" id="CZPT02001117">
    <property type="protein sequence ID" value="SCU68979.1"/>
    <property type="molecule type" value="Genomic_DNA"/>
</dbReference>
<dbReference type="PANTHER" id="PTHR22895:SF0">
    <property type="entry name" value="ARMADILLO REPEAT-CONTAINING PROTEIN 6"/>
    <property type="match status" value="1"/>
</dbReference>
<evidence type="ECO:0000313" key="4">
    <source>
        <dbReference type="Proteomes" id="UP000195570"/>
    </source>
</evidence>
<dbReference type="InterPro" id="IPR009003">
    <property type="entry name" value="Peptidase_S1_PA"/>
</dbReference>
<protein>
    <recommendedName>
        <fullName evidence="2">LRRK2 ARM repeat domain-containing protein</fullName>
    </recommendedName>
</protein>
<keyword evidence="4" id="KW-1185">Reference proteome</keyword>